<name>A0A2S0MNF3_9RHOB</name>
<sequence length="509" mass="53465">MTMTAIRGARAALFLALVAQGAQADITAQALWDDWRAYLENLGYAVAGTATASGSSLTVSDMTVSMPVPDADGQVSVAVPELVLTERGDGTVAVSVPEDMPVQVEGTGTDGESFAAVIGYRHTGLDMVVSGSIDDATYDYRIARVEMSLDQVTVDGEPMPGDAIKANVVLEESQGTTRMTRADLRSAEQSLTAARISFDLAFADPDSDESGAWAGQVEDVKFEGVSSLPLAFDPADSAAMFRNGFAFDGGFTYGATESNLSVTAEEGSFAVENSAAGGTFRAAMSQDGLLYDVEQTATKAEVTSGELPFPLVAELAKAGFRLKSPMVKSDDAQGFELSVMLDQVTASDMIWAMVDPAAKLPRDPVSLVVDLSGKMRMLIDFFDPAIAEKVQSAGQPPAEVDEMAINRLHLSAAGAQIDGTGAFTFDNSDLLTYEGIPRPEGRAEVTLRGGNGLLDRLIEMGLVSGEEALMARGMVGMFAQPVGTEPDTLKSEIELGDGGSVTVNGVRLK</sequence>
<dbReference type="Proteomes" id="UP000237655">
    <property type="component" value="Chromosome"/>
</dbReference>
<evidence type="ECO:0000256" key="1">
    <source>
        <dbReference type="SAM" id="SignalP"/>
    </source>
</evidence>
<keyword evidence="3" id="KW-1185">Reference proteome</keyword>
<protein>
    <submittedName>
        <fullName evidence="2">DUF2125 domain-containing protein</fullName>
    </submittedName>
</protein>
<dbReference type="AlphaFoldDB" id="A0A2S0MNF3"/>
<dbReference type="Pfam" id="PF09898">
    <property type="entry name" value="DUF2125"/>
    <property type="match status" value="1"/>
</dbReference>
<dbReference type="RefSeq" id="WP_106471730.1">
    <property type="nucleotide sequence ID" value="NZ_CP027665.1"/>
</dbReference>
<evidence type="ECO:0000313" key="2">
    <source>
        <dbReference type="EMBL" id="AVO37419.1"/>
    </source>
</evidence>
<accession>A0A2S0MNF3</accession>
<feature type="signal peptide" evidence="1">
    <location>
        <begin position="1"/>
        <end position="24"/>
    </location>
</feature>
<feature type="chain" id="PRO_5015578013" evidence="1">
    <location>
        <begin position="25"/>
        <end position="509"/>
    </location>
</feature>
<dbReference type="KEGG" id="thas:C6Y53_06630"/>
<dbReference type="EMBL" id="CP027665">
    <property type="protein sequence ID" value="AVO37419.1"/>
    <property type="molecule type" value="Genomic_DNA"/>
</dbReference>
<evidence type="ECO:0000313" key="3">
    <source>
        <dbReference type="Proteomes" id="UP000237655"/>
    </source>
</evidence>
<keyword evidence="1" id="KW-0732">Signal</keyword>
<gene>
    <name evidence="2" type="ORF">C6Y53_06630</name>
</gene>
<dbReference type="InterPro" id="IPR018666">
    <property type="entry name" value="DUF2125"/>
</dbReference>
<reference evidence="3" key="1">
    <citation type="submission" date="2018-03" db="EMBL/GenBank/DDBJ databases">
        <title>Genomic analysis of the strain SH-1 isolated from shrimp intestine.</title>
        <authorList>
            <person name="Kim Y.-S."/>
            <person name="Kim S.-E."/>
            <person name="Kim K.-H."/>
        </authorList>
    </citation>
    <scope>NUCLEOTIDE SEQUENCE [LARGE SCALE GENOMIC DNA]</scope>
    <source>
        <strain evidence="3">SH-1</strain>
    </source>
</reference>
<organism evidence="2 3">
    <name type="scientific">Pukyongiella litopenaei</name>
    <dbReference type="NCBI Taxonomy" id="2605946"/>
    <lineage>
        <taxon>Bacteria</taxon>
        <taxon>Pseudomonadati</taxon>
        <taxon>Pseudomonadota</taxon>
        <taxon>Alphaproteobacteria</taxon>
        <taxon>Rhodobacterales</taxon>
        <taxon>Paracoccaceae</taxon>
        <taxon>Pukyongiella</taxon>
    </lineage>
</organism>
<proteinExistence type="predicted"/>